<dbReference type="eggNOG" id="COG3677">
    <property type="taxonomic scope" value="Bacteria"/>
</dbReference>
<evidence type="ECO:0000313" key="2">
    <source>
        <dbReference type="Proteomes" id="UP000000249"/>
    </source>
</evidence>
<organism evidence="1 2">
    <name type="scientific">Vibrio cholerae serotype O1 (strain ATCC 39541 / Classical Ogawa 395 / O395)</name>
    <dbReference type="NCBI Taxonomy" id="345073"/>
    <lineage>
        <taxon>Bacteria</taxon>
        <taxon>Pseudomonadati</taxon>
        <taxon>Pseudomonadota</taxon>
        <taxon>Gammaproteobacteria</taxon>
        <taxon>Vibrionales</taxon>
        <taxon>Vibrionaceae</taxon>
        <taxon>Vibrio</taxon>
    </lineage>
</organism>
<accession>A0A0H3AF45</accession>
<dbReference type="KEGG" id="vco:VC0395_0084"/>
<sequence length="520" mass="59505">MRLKLPSTSNLSCYYRQATQPDGLEYPEGEIVPNDQLPPDAEGLQLNFCKTLACDNFGLSEAKHYVLQRVNPKRPAMVCRECGAFPPLLNNRDVVNELHRLRQLHSDGLPACHNPACPNTGLSVHTHKQLYHAFGYSGDRQRYRCKACHSTFVDKWSGANHKLNFQESLLGLLFTGYSVREICRKLSINPKTFYDHLDHIASRCRRKLAMIDARWVNHAKAYQFASHYQPLQAHSHNGVYWIATGDAQTGYILCQHLNYSADEQPTGSLDHDPYQTPARFVPQGYAAEAQATPHKALTLLRERIDNRYQLILARANVEDPMGNLAQFHYPSKGAVIRPPYTSYAHYLHVLDMCDPGKRVSIFMPQDPLLRSAALSVSLSRIRCQNVDLMYVEEDPDWQAQSPLEKTDIVHMGWWRDRWAIAHSGTKAKGICYLAGSNPDPQHWLQHASIRQIEYYQNRFQLLFESFINEPRRKLRPGGIQPLLDIFRAWHNLCYQDKHGFTAAQNLGLSQHPLTLKELLS</sequence>
<evidence type="ECO:0000313" key="1">
    <source>
        <dbReference type="EMBL" id="ABQ18998.1"/>
    </source>
</evidence>
<proteinExistence type="predicted"/>
<reference evidence="1 2" key="1">
    <citation type="submission" date="2007-03" db="EMBL/GenBank/DDBJ databases">
        <authorList>
            <person name="Heidelberg J."/>
        </authorList>
    </citation>
    <scope>NUCLEOTIDE SEQUENCE [LARGE SCALE GENOMIC DNA]</scope>
    <source>
        <strain evidence="2">ATCC 39541 / Classical Ogawa 395 / O395</strain>
    </source>
</reference>
<dbReference type="KEGG" id="vcr:VC395_A0046"/>
<dbReference type="AlphaFoldDB" id="A0A0H3AF45"/>
<dbReference type="Proteomes" id="UP000000249">
    <property type="component" value="Chromosome 2"/>
</dbReference>
<dbReference type="EMBL" id="CP000626">
    <property type="protein sequence ID" value="ABQ18998.1"/>
    <property type="molecule type" value="Genomic_DNA"/>
</dbReference>
<name>A0A0H3AF45_VIBC3</name>
<dbReference type="PATRIC" id="fig|345073.21.peg.2807"/>
<gene>
    <name evidence="1" type="ordered locus">VC0395_0084</name>
</gene>
<evidence type="ECO:0008006" key="3">
    <source>
        <dbReference type="Google" id="ProtNLM"/>
    </source>
</evidence>
<protein>
    <recommendedName>
        <fullName evidence="3">IS1 family transposase</fullName>
    </recommendedName>
</protein>